<evidence type="ECO:0000313" key="1">
    <source>
        <dbReference type="EMBL" id="SIP98453.1"/>
    </source>
</evidence>
<name>A0A1N6P2F3_9FLAO</name>
<dbReference type="EMBL" id="FTMA01000001">
    <property type="protein sequence ID" value="SIP98453.1"/>
    <property type="molecule type" value="Genomic_DNA"/>
</dbReference>
<dbReference type="OrthoDB" id="9798439at2"/>
<dbReference type="Gene3D" id="3.30.70.100">
    <property type="match status" value="1"/>
</dbReference>
<keyword evidence="2" id="KW-1185">Reference proteome</keyword>
<dbReference type="SUPFAM" id="SSF54909">
    <property type="entry name" value="Dimeric alpha+beta barrel"/>
    <property type="match status" value="1"/>
</dbReference>
<dbReference type="PANTHER" id="PTHR37811:SF2">
    <property type="entry name" value="ABM DOMAIN-CONTAINING PROTEIN"/>
    <property type="match status" value="1"/>
</dbReference>
<dbReference type="InterPro" id="IPR052936">
    <property type="entry name" value="Jasmonate_Hydroxylase-like"/>
</dbReference>
<dbReference type="AlphaFoldDB" id="A0A1N6P2F3"/>
<keyword evidence="1" id="KW-0560">Oxidoreductase</keyword>
<evidence type="ECO:0000313" key="2">
    <source>
        <dbReference type="Proteomes" id="UP000186953"/>
    </source>
</evidence>
<keyword evidence="1" id="KW-0503">Monooxygenase</keyword>
<accession>A0A1N6P2F3</accession>
<protein>
    <submittedName>
        <fullName evidence="1">Heme-degrading monooxygenase HmoA</fullName>
    </submittedName>
</protein>
<dbReference type="PANTHER" id="PTHR37811">
    <property type="entry name" value="BLL5343 PROTEIN"/>
    <property type="match status" value="1"/>
</dbReference>
<proteinExistence type="predicted"/>
<sequence length="102" mass="11832">MHKPYYAVIFTSTRTTGDKGYGKMAEFMELLAKKQPGFIGIESAREKTGITVSYWESLSAIHDWKQQADHVLAQKKGITDWYNSYTVRICLVEREYNFNKNT</sequence>
<dbReference type="STRING" id="228959.SAMN05421797_101244"/>
<dbReference type="InterPro" id="IPR011008">
    <property type="entry name" value="Dimeric_a/b-barrel"/>
</dbReference>
<dbReference type="GO" id="GO:0004497">
    <property type="term" value="F:monooxygenase activity"/>
    <property type="evidence" value="ECO:0007669"/>
    <property type="project" value="UniProtKB-KW"/>
</dbReference>
<organism evidence="1 2">
    <name type="scientific">Maribacter ulvicola</name>
    <dbReference type="NCBI Taxonomy" id="228959"/>
    <lineage>
        <taxon>Bacteria</taxon>
        <taxon>Pseudomonadati</taxon>
        <taxon>Bacteroidota</taxon>
        <taxon>Flavobacteriia</taxon>
        <taxon>Flavobacteriales</taxon>
        <taxon>Flavobacteriaceae</taxon>
        <taxon>Maribacter</taxon>
    </lineage>
</organism>
<dbReference type="Proteomes" id="UP000186953">
    <property type="component" value="Unassembled WGS sequence"/>
</dbReference>
<reference evidence="2" key="1">
    <citation type="submission" date="2017-01" db="EMBL/GenBank/DDBJ databases">
        <authorList>
            <person name="Varghese N."/>
            <person name="Submissions S."/>
        </authorList>
    </citation>
    <scope>NUCLEOTIDE SEQUENCE [LARGE SCALE GENOMIC DNA]</scope>
    <source>
        <strain evidence="2">DSM 15366</strain>
    </source>
</reference>
<dbReference type="RefSeq" id="WP_076546502.1">
    <property type="nucleotide sequence ID" value="NZ_FTMA01000001.1"/>
</dbReference>
<gene>
    <name evidence="1" type="ORF">SAMN05421797_101244</name>
</gene>